<dbReference type="InterPro" id="IPR048395">
    <property type="entry name" value="Glyco_hydro_31_C"/>
</dbReference>
<proteinExistence type="inferred from homology"/>
<dbReference type="GO" id="GO:0005975">
    <property type="term" value="P:carbohydrate metabolic process"/>
    <property type="evidence" value="ECO:0007669"/>
    <property type="project" value="InterPro"/>
</dbReference>
<evidence type="ECO:0000259" key="7">
    <source>
        <dbReference type="Pfam" id="PF21365"/>
    </source>
</evidence>
<reference evidence="8" key="1">
    <citation type="submission" date="2014-12" db="EMBL/GenBank/DDBJ databases">
        <title>Insight into the proteome of Arion vulgaris.</title>
        <authorList>
            <person name="Aradska J."/>
            <person name="Bulat T."/>
            <person name="Smidak R."/>
            <person name="Sarate P."/>
            <person name="Gangsoo J."/>
            <person name="Sialana F."/>
            <person name="Bilban M."/>
            <person name="Lubec G."/>
        </authorList>
    </citation>
    <scope>NUCLEOTIDE SEQUENCE</scope>
    <source>
        <tissue evidence="8">Skin</tissue>
    </source>
</reference>
<dbReference type="GO" id="GO:0004553">
    <property type="term" value="F:hydrolase activity, hydrolyzing O-glycosyl compounds"/>
    <property type="evidence" value="ECO:0007669"/>
    <property type="project" value="InterPro"/>
</dbReference>
<evidence type="ECO:0000256" key="4">
    <source>
        <dbReference type="RuleBase" id="RU361185"/>
    </source>
</evidence>
<keyword evidence="5" id="KW-0472">Membrane</keyword>
<organism evidence="8">
    <name type="scientific">Arion vulgaris</name>
    <dbReference type="NCBI Taxonomy" id="1028688"/>
    <lineage>
        <taxon>Eukaryota</taxon>
        <taxon>Metazoa</taxon>
        <taxon>Spiralia</taxon>
        <taxon>Lophotrochozoa</taxon>
        <taxon>Mollusca</taxon>
        <taxon>Gastropoda</taxon>
        <taxon>Heterobranchia</taxon>
        <taxon>Euthyneura</taxon>
        <taxon>Panpulmonata</taxon>
        <taxon>Eupulmonata</taxon>
        <taxon>Stylommatophora</taxon>
        <taxon>Helicina</taxon>
        <taxon>Arionoidea</taxon>
        <taxon>Arionidae</taxon>
        <taxon>Arion</taxon>
    </lineage>
</organism>
<dbReference type="Pfam" id="PF01055">
    <property type="entry name" value="Glyco_hydro_31_2nd"/>
    <property type="match status" value="1"/>
</dbReference>
<feature type="domain" description="Glycoside hydrolase family 31 TIM barrel" evidence="6">
    <location>
        <begin position="290"/>
        <end position="596"/>
    </location>
</feature>
<dbReference type="InterPro" id="IPR013780">
    <property type="entry name" value="Glyco_hydro_b"/>
</dbReference>
<keyword evidence="5" id="KW-0812">Transmembrane</keyword>
<dbReference type="PANTHER" id="PTHR43053:SF4">
    <property type="entry name" value="MYOGENESIS-REGULATING GLYCOSIDASE"/>
    <property type="match status" value="1"/>
</dbReference>
<feature type="transmembrane region" description="Helical" evidence="5">
    <location>
        <begin position="12"/>
        <end position="30"/>
    </location>
</feature>
<evidence type="ECO:0000256" key="2">
    <source>
        <dbReference type="ARBA" id="ARBA00022801"/>
    </source>
</evidence>
<feature type="transmembrane region" description="Helical" evidence="5">
    <location>
        <begin position="504"/>
        <end position="524"/>
    </location>
</feature>
<comment type="similarity">
    <text evidence="1 4">Belongs to the glycosyl hydrolase 31 family.</text>
</comment>
<evidence type="ECO:0000256" key="1">
    <source>
        <dbReference type="ARBA" id="ARBA00007806"/>
    </source>
</evidence>
<evidence type="ECO:0000256" key="5">
    <source>
        <dbReference type="SAM" id="Phobius"/>
    </source>
</evidence>
<sequence length="690" mass="78668">MDNRDRITIERSSLLRLAYMVPLCSCFLYFSKLMLFGSSTIWLPGVTVTEDLVITFSDSQGQPYLTGHSDFTKREGLLLDYCRHQQNNARTGCLEDPNNQLIKIMTDSTDREDVTCYQVRREGLRCVSQVVMDCYSFGNSHWYGGFQSVNQMWPLKKAVPIGDGLKREVESDGVELVFGPYVSADSGVHKLELSSVLERLFISSSGVGMMVSQDSPLYLSFNQHKDGQICLAAVYDGSHYVSPYNKPPVLEYTVCKANNVREIHTYMTDRFIQKPEATPNIDLFKRPIWSTWAHYNRDINQSRVLEFADQILSHKLPACQLEIDDAWTSHYGDLEFDRVKFPDAQKMVADLNKKGFPVTLWIHPFISLKSDNFHEAFQNKFVVMMKGCEIPALTRWWNEDMAAILDVTNPAAVLWYQKKLEHLQQVFNISSFKFDGGEAQFVPDSHRSFQQMTSTNFYASLWAELAANTDSISRRQEVRIGSGTQRLPVFVRLMDRMSSWDRQAGLLSVIPAVLTFGIIGYPFVLPDMIGGNAYVDTVTFQGGAYPERELYIRWLQLNTFLPALQFSVAPWIYDAEVVALTKKFLALREHYIPVILELAEESVHTGDPLIRPLWWNSPLDENALIIEDQFLLGDGILVAPVVVKGARKRDIYLPEGAWTDKLKGDIIQGPTYLTDYLVALDELAFFEKVK</sequence>
<dbReference type="EMBL" id="HACG01042821">
    <property type="protein sequence ID" value="CEK89686.1"/>
    <property type="molecule type" value="Transcribed_RNA"/>
</dbReference>
<dbReference type="InterPro" id="IPR000322">
    <property type="entry name" value="Glyco_hydro_31_TIM"/>
</dbReference>
<name>A0A0B7BC39_9EUPU</name>
<dbReference type="CDD" id="cd06592">
    <property type="entry name" value="GH31_NET37"/>
    <property type="match status" value="1"/>
</dbReference>
<evidence type="ECO:0000259" key="6">
    <source>
        <dbReference type="Pfam" id="PF01055"/>
    </source>
</evidence>
<dbReference type="Pfam" id="PF21365">
    <property type="entry name" value="Glyco_hydro_31_3rd"/>
    <property type="match status" value="1"/>
</dbReference>
<evidence type="ECO:0000313" key="8">
    <source>
        <dbReference type="EMBL" id="CEK89685.1"/>
    </source>
</evidence>
<protein>
    <recommendedName>
        <fullName evidence="10">Glycoside hydrolase family 31 N-terminal domain-containing protein</fullName>
    </recommendedName>
</protein>
<dbReference type="EMBL" id="HACG01042820">
    <property type="protein sequence ID" value="CEK89685.1"/>
    <property type="molecule type" value="Transcribed_RNA"/>
</dbReference>
<keyword evidence="2 4" id="KW-0378">Hydrolase</keyword>
<dbReference type="AlphaFoldDB" id="A0A0B7BC39"/>
<accession>A0A0B7BC39</accession>
<evidence type="ECO:0008006" key="10">
    <source>
        <dbReference type="Google" id="ProtNLM"/>
    </source>
</evidence>
<dbReference type="PANTHER" id="PTHR43053">
    <property type="entry name" value="GLYCOSIDASE FAMILY 31"/>
    <property type="match status" value="1"/>
</dbReference>
<feature type="domain" description="Glycosyl hydrolase family 31 C-terminal" evidence="7">
    <location>
        <begin position="606"/>
        <end position="673"/>
    </location>
</feature>
<dbReference type="InterPro" id="IPR017853">
    <property type="entry name" value="GH"/>
</dbReference>
<evidence type="ECO:0000313" key="9">
    <source>
        <dbReference type="EMBL" id="CEK89686.1"/>
    </source>
</evidence>
<gene>
    <name evidence="8" type="primary">ORF172406</name>
    <name evidence="9" type="synonym">ORF172415</name>
</gene>
<dbReference type="SUPFAM" id="SSF51445">
    <property type="entry name" value="(Trans)glycosidases"/>
    <property type="match status" value="1"/>
</dbReference>
<keyword evidence="3 4" id="KW-0326">Glycosidase</keyword>
<evidence type="ECO:0000256" key="3">
    <source>
        <dbReference type="ARBA" id="ARBA00023295"/>
    </source>
</evidence>
<dbReference type="Gene3D" id="2.60.40.1180">
    <property type="entry name" value="Golgi alpha-mannosidase II"/>
    <property type="match status" value="1"/>
</dbReference>
<dbReference type="InterPro" id="IPR050985">
    <property type="entry name" value="Alpha-glycosidase_related"/>
</dbReference>
<keyword evidence="5" id="KW-1133">Transmembrane helix</keyword>
<dbReference type="SUPFAM" id="SSF51011">
    <property type="entry name" value="Glycosyl hydrolase domain"/>
    <property type="match status" value="1"/>
</dbReference>
<dbReference type="Gene3D" id="3.20.20.80">
    <property type="entry name" value="Glycosidases"/>
    <property type="match status" value="1"/>
</dbReference>